<dbReference type="Pfam" id="PF00496">
    <property type="entry name" value="SBP_bac_5"/>
    <property type="match status" value="1"/>
</dbReference>
<dbReference type="GO" id="GO:0016151">
    <property type="term" value="F:nickel cation binding"/>
    <property type="evidence" value="ECO:0007669"/>
    <property type="project" value="InterPro"/>
</dbReference>
<feature type="chain" id="PRO_5044442460" evidence="1">
    <location>
        <begin position="22"/>
        <end position="534"/>
    </location>
</feature>
<evidence type="ECO:0000313" key="5">
    <source>
        <dbReference type="Proteomes" id="UP000184012"/>
    </source>
</evidence>
<comment type="caution">
    <text evidence="3">The sequence shown here is derived from an EMBL/GenBank/DDBJ whole genome shotgun (WGS) entry which is preliminary data.</text>
</comment>
<dbReference type="PANTHER" id="PTHR30290:SF37">
    <property type="entry name" value="NICKEL-BINDING PERIPLASMIC PROTEIN"/>
    <property type="match status" value="1"/>
</dbReference>
<dbReference type="InterPro" id="IPR039424">
    <property type="entry name" value="SBP_5"/>
</dbReference>
<dbReference type="InterPro" id="IPR030678">
    <property type="entry name" value="Peptide/Ni-bd"/>
</dbReference>
<keyword evidence="1" id="KW-0732">Signal</keyword>
<accession>A0A853JQQ7</accession>
<dbReference type="GO" id="GO:0043190">
    <property type="term" value="C:ATP-binding cassette (ABC) transporter complex"/>
    <property type="evidence" value="ECO:0007669"/>
    <property type="project" value="InterPro"/>
</dbReference>
<gene>
    <name evidence="3" type="primary">nikA</name>
    <name evidence="3" type="ORF">H0N91_12285</name>
    <name evidence="4" type="ORF">SAMN04515649_111102</name>
</gene>
<dbReference type="EMBL" id="JACCKS010000013">
    <property type="protein sequence ID" value="NZA38882.1"/>
    <property type="molecule type" value="Genomic_DNA"/>
</dbReference>
<protein>
    <submittedName>
        <fullName evidence="3">Nickel ABC transporter, nickel/metallophore periplasmic binding protein</fullName>
    </submittedName>
    <submittedName>
        <fullName evidence="4">Nickel transport system substrate-binding protein</fullName>
    </submittedName>
</protein>
<dbReference type="GO" id="GO:0015833">
    <property type="term" value="P:peptide transport"/>
    <property type="evidence" value="ECO:0007669"/>
    <property type="project" value="TreeGrafter"/>
</dbReference>
<dbReference type="GO" id="GO:0020037">
    <property type="term" value="F:heme binding"/>
    <property type="evidence" value="ECO:0007669"/>
    <property type="project" value="InterPro"/>
</dbReference>
<organism evidence="3 6">
    <name type="scientific">Eubacterium callanderi</name>
    <dbReference type="NCBI Taxonomy" id="53442"/>
    <lineage>
        <taxon>Bacteria</taxon>
        <taxon>Bacillati</taxon>
        <taxon>Bacillota</taxon>
        <taxon>Clostridia</taxon>
        <taxon>Eubacteriales</taxon>
        <taxon>Eubacteriaceae</taxon>
        <taxon>Eubacterium</taxon>
    </lineage>
</organism>
<dbReference type="PROSITE" id="PS51257">
    <property type="entry name" value="PROKAR_LIPOPROTEIN"/>
    <property type="match status" value="1"/>
</dbReference>
<dbReference type="GO" id="GO:1904680">
    <property type="term" value="F:peptide transmembrane transporter activity"/>
    <property type="evidence" value="ECO:0007669"/>
    <property type="project" value="TreeGrafter"/>
</dbReference>
<evidence type="ECO:0000313" key="6">
    <source>
        <dbReference type="Proteomes" id="UP000586254"/>
    </source>
</evidence>
<dbReference type="Proteomes" id="UP000586254">
    <property type="component" value="Unassembled WGS sequence"/>
</dbReference>
<dbReference type="eggNOG" id="COG0747">
    <property type="taxonomic scope" value="Bacteria"/>
</dbReference>
<reference evidence="4 5" key="1">
    <citation type="submission" date="2016-11" db="EMBL/GenBank/DDBJ databases">
        <authorList>
            <person name="Varghese N."/>
            <person name="Submissions S."/>
        </authorList>
    </citation>
    <scope>NUCLEOTIDE SEQUENCE [LARGE SCALE GENOMIC DNA]</scope>
    <source>
        <strain evidence="4 5">FD</strain>
    </source>
</reference>
<dbReference type="Gene3D" id="3.40.190.10">
    <property type="entry name" value="Periplasmic binding protein-like II"/>
    <property type="match status" value="1"/>
</dbReference>
<feature type="domain" description="Solute-binding protein family 5" evidence="2">
    <location>
        <begin position="74"/>
        <end position="444"/>
    </location>
</feature>
<dbReference type="GeneID" id="68363642"/>
<dbReference type="PIRSF" id="PIRSF002741">
    <property type="entry name" value="MppA"/>
    <property type="match status" value="1"/>
</dbReference>
<dbReference type="GO" id="GO:0030288">
    <property type="term" value="C:outer membrane-bounded periplasmic space"/>
    <property type="evidence" value="ECO:0007669"/>
    <property type="project" value="TreeGrafter"/>
</dbReference>
<dbReference type="KEGG" id="elm:ELI_2582"/>
<dbReference type="GO" id="GO:0015675">
    <property type="term" value="P:nickel cation transport"/>
    <property type="evidence" value="ECO:0007669"/>
    <property type="project" value="InterPro"/>
</dbReference>
<evidence type="ECO:0000313" key="3">
    <source>
        <dbReference type="EMBL" id="NZA38882.1"/>
    </source>
</evidence>
<name>A0A853JQQ7_9FIRM</name>
<evidence type="ECO:0000259" key="2">
    <source>
        <dbReference type="Pfam" id="PF00496"/>
    </source>
</evidence>
<sequence length="534" mass="59285">MKLKKIAALFVAAVMCTGLLAGCGSTGGTDVSGKDEINYACTKDIRDINPHLYSGEMSAQNMVFEGLTKNEGGEVKPALAESWDISDDGLTYTFHLRKGVTFTDGEPFNAQAVKQNFDAIISNKERHAWLDMVNEIADTVVVDDNTFKLVLAHPYYPTLVELGLTRPFRFISPKCFVDGNTKDGVSGYAGTGPWVLAEHEDNQYATFTRNDHYWGDKAKVSKINWKVMPDPQTILLALQNGEVDLLFGADGDQIDLDSFKKLESEGAYVTYLSEPVASRAILMNSKAPVTSDLKVREAFEMAINKQNIIEGILNGSEDQADTLMAKTVPYCDIDLKTYSYDPDKAGKLLDEAGWAMDSDGVREKDGKKCEVTFSYNSQNAQEGTIAESIQADLAAVGIKMNILAEEKQAFLDRQKSGDFDLQYSLSWGTPYDPQSYVSSWRIPAHGDYQAQTGLERKQWLDDTITKIMIEADDNARAGMYKEILTYINDQCVYVPISYSKTKAVGIKGLQGVTFNDSQYEIPFEKMYFEAESNS</sequence>
<dbReference type="NCBIfam" id="TIGR02294">
    <property type="entry name" value="nickel_nikA"/>
    <property type="match status" value="1"/>
</dbReference>
<evidence type="ECO:0000256" key="1">
    <source>
        <dbReference type="SAM" id="SignalP"/>
    </source>
</evidence>
<dbReference type="AlphaFoldDB" id="A0A853JQQ7"/>
<reference evidence="3 6" key="2">
    <citation type="submission" date="2020-07" db="EMBL/GenBank/DDBJ databases">
        <title>Organ Donor 1.</title>
        <authorList>
            <person name="Marsh A.J."/>
            <person name="Azcarate-Peril M.A."/>
        </authorList>
    </citation>
    <scope>NUCLEOTIDE SEQUENCE [LARGE SCALE GENOMIC DNA]</scope>
    <source>
        <strain evidence="3 6">AMC0717</strain>
    </source>
</reference>
<dbReference type="InterPro" id="IPR000914">
    <property type="entry name" value="SBP_5_dom"/>
</dbReference>
<dbReference type="InterPro" id="IPR011980">
    <property type="entry name" value="CntA-like"/>
</dbReference>
<feature type="signal peptide" evidence="1">
    <location>
        <begin position="1"/>
        <end position="21"/>
    </location>
</feature>
<dbReference type="RefSeq" id="WP_013380885.1">
    <property type="nucleotide sequence ID" value="NC_014624.2"/>
</dbReference>
<dbReference type="PANTHER" id="PTHR30290">
    <property type="entry name" value="PERIPLASMIC BINDING COMPONENT OF ABC TRANSPORTER"/>
    <property type="match status" value="1"/>
</dbReference>
<dbReference type="EMBL" id="FRBP01000011">
    <property type="protein sequence ID" value="SHM10584.1"/>
    <property type="molecule type" value="Genomic_DNA"/>
</dbReference>
<dbReference type="Gene3D" id="3.10.105.10">
    <property type="entry name" value="Dipeptide-binding Protein, Domain 3"/>
    <property type="match status" value="1"/>
</dbReference>
<proteinExistence type="predicted"/>
<dbReference type="CDD" id="cd08489">
    <property type="entry name" value="PBP2_NikA"/>
    <property type="match status" value="1"/>
</dbReference>
<dbReference type="SUPFAM" id="SSF53850">
    <property type="entry name" value="Periplasmic binding protein-like II"/>
    <property type="match status" value="1"/>
</dbReference>
<dbReference type="Proteomes" id="UP000184012">
    <property type="component" value="Unassembled WGS sequence"/>
</dbReference>
<dbReference type="HOGENOM" id="CLU_017028_7_5_9"/>
<evidence type="ECO:0000313" key="4">
    <source>
        <dbReference type="EMBL" id="SHM10584.1"/>
    </source>
</evidence>